<dbReference type="AlphaFoldDB" id="A0A5B1BPZ4"/>
<dbReference type="Proteomes" id="UP000324701">
    <property type="component" value="Unassembled WGS sequence"/>
</dbReference>
<evidence type="ECO:0000313" key="3">
    <source>
        <dbReference type="Proteomes" id="UP000324701"/>
    </source>
</evidence>
<accession>A0A5B1BPZ4</accession>
<evidence type="ECO:0000256" key="1">
    <source>
        <dbReference type="SAM" id="MobiDB-lite"/>
    </source>
</evidence>
<comment type="caution">
    <text evidence="2">The sequence shown here is derived from an EMBL/GenBank/DDBJ whole genome shotgun (WGS) entry which is preliminary data.</text>
</comment>
<gene>
    <name evidence="2" type="ORF">F0Q45_09385</name>
</gene>
<reference evidence="2 3" key="1">
    <citation type="submission" date="2019-09" db="EMBL/GenBank/DDBJ databases">
        <title>Report of infection by Mycobacterium simiae a patient suffering from pulmonary tuberculosis.</title>
        <authorList>
            <person name="Mohanty P.S."/>
            <person name="Bansal A.K."/>
            <person name="Singh H."/>
            <person name="Sharma S."/>
            <person name="Patil S.A."/>
            <person name="Upadhaya P."/>
            <person name="Singh P.K."/>
            <person name="Kumar D."/>
            <person name="Kumar S."/>
            <person name="Singh R.K."/>
            <person name="Chaudhary B."/>
        </authorList>
    </citation>
    <scope>NUCLEOTIDE SEQUENCE [LARGE SCALE GENOMIC DNA]</scope>
    <source>
        <strain evidence="2 3">JAL-560-SIM</strain>
    </source>
</reference>
<feature type="compositionally biased region" description="Pro residues" evidence="1">
    <location>
        <begin position="23"/>
        <end position="34"/>
    </location>
</feature>
<sequence>MGPAGKAPATATPRAASARSAPPARPARPAPPPEQPEKEKRESPDDVTALPSVPVSAARRARDAIVAASSARRGKADPLRLARRIAAALNAPDTYDQGDYGFFWITAVTTDGDIVVANSYGLAYIPEQLQLPADVYMASADHAIPADEMARVATYPVLAVQGWAAFHDMKLRAVIGTAEQLANSDPGVAKIILEADDIPESGKMTGRPRLEVVDPSAAAQLADTDDLRLLELLPPAPADANTPDDERHMLWFELMKPMTSTASGRELAHLKAFRAYAEHCQHIALHQAYSAADAEAQRSAVADWLYWRYVVGLLKGAVAEAP</sequence>
<proteinExistence type="predicted"/>
<name>A0A5B1BPZ4_MYCSI</name>
<feature type="compositionally biased region" description="Basic and acidic residues" evidence="1">
    <location>
        <begin position="35"/>
        <end position="44"/>
    </location>
</feature>
<organism evidence="2 3">
    <name type="scientific">Mycobacterium simiae</name>
    <name type="common">Mycobacterium habana</name>
    <dbReference type="NCBI Taxonomy" id="1784"/>
    <lineage>
        <taxon>Bacteria</taxon>
        <taxon>Bacillati</taxon>
        <taxon>Actinomycetota</taxon>
        <taxon>Actinomycetes</taxon>
        <taxon>Mycobacteriales</taxon>
        <taxon>Mycobacteriaceae</taxon>
        <taxon>Mycobacterium</taxon>
        <taxon>Mycobacterium simiae complex</taxon>
    </lineage>
</organism>
<feature type="region of interest" description="Disordered" evidence="1">
    <location>
        <begin position="1"/>
        <end position="54"/>
    </location>
</feature>
<evidence type="ECO:0000313" key="2">
    <source>
        <dbReference type="EMBL" id="KAA1250516.1"/>
    </source>
</evidence>
<dbReference type="EMBL" id="VTZN01000042">
    <property type="protein sequence ID" value="KAA1250516.1"/>
    <property type="molecule type" value="Genomic_DNA"/>
</dbReference>
<protein>
    <submittedName>
        <fullName evidence="2">Secretion protein EccK</fullName>
    </submittedName>
</protein>
<dbReference type="OrthoDB" id="4636484at2"/>
<feature type="compositionally biased region" description="Low complexity" evidence="1">
    <location>
        <begin position="7"/>
        <end position="22"/>
    </location>
</feature>
<keyword evidence="3" id="KW-1185">Reference proteome</keyword>